<evidence type="ECO:0000256" key="4">
    <source>
        <dbReference type="RuleBase" id="RU367091"/>
    </source>
</evidence>
<dbReference type="Pfam" id="PF22890">
    <property type="entry name" value="TPR_EMC2"/>
    <property type="match status" value="1"/>
</dbReference>
<evidence type="ECO:0000259" key="5">
    <source>
        <dbReference type="Pfam" id="PF22890"/>
    </source>
</evidence>
<feature type="repeat" description="TPR" evidence="3">
    <location>
        <begin position="157"/>
        <end position="190"/>
    </location>
</feature>
<evidence type="ECO:0000313" key="6">
    <source>
        <dbReference type="EMBL" id="OQD77063.1"/>
    </source>
</evidence>
<dbReference type="OMA" id="LMEMLFY"/>
<feature type="domain" description="EMC2 TPR-like" evidence="5">
    <location>
        <begin position="111"/>
        <end position="208"/>
    </location>
</feature>
<evidence type="ECO:0000256" key="3">
    <source>
        <dbReference type="PROSITE-ProRule" id="PRU00339"/>
    </source>
</evidence>
<comment type="subcellular location">
    <subcellularLocation>
        <location evidence="4">Endoplasmic reticulum membrane</location>
        <topology evidence="4">Peripheral membrane protein</topology>
        <orientation evidence="4">Cytoplasmic side</orientation>
    </subcellularLocation>
</comment>
<dbReference type="InterPro" id="IPR055217">
    <property type="entry name" value="TPR_EMC2"/>
</dbReference>
<comment type="function">
    <text evidence="4">Part of the endoplasmic reticulum membrane protein complex (EMC) that enables the energy-independent insertion into endoplasmic reticulum membranes of newly synthesized membrane proteins.</text>
</comment>
<evidence type="ECO:0000256" key="1">
    <source>
        <dbReference type="ARBA" id="ARBA00022737"/>
    </source>
</evidence>
<accession>A0A1V6PJK8</accession>
<keyword evidence="2 3" id="KW-0802">TPR repeat</keyword>
<evidence type="ECO:0000256" key="2">
    <source>
        <dbReference type="ARBA" id="ARBA00022803"/>
    </source>
</evidence>
<proteinExistence type="inferred from homology"/>
<dbReference type="PANTHER" id="PTHR12760">
    <property type="entry name" value="TETRATRICOPEPTIDE REPEAT PROTEIN"/>
    <property type="match status" value="1"/>
</dbReference>
<sequence length="316" mass="34692">MALAEAREANASDLISALHLSQQAPALLGHDPANAGVTSSTSSADTAEEYGRIEQLLLACLRTGDDTSAHAGLDRLSHRFGASNERVMGLYGLYEEATARDQPALEKCLDEYEKILSENPLNMPIMKRRVALLRSLNRFSDAIAALIQLLDAVPTDAEAWCELADLYQSQGLGAQAIFSLEEALLIAPNSWNIHARLGELLYVCALSPDGDAHRLAGKSVQHFCRSIELCDDYLRGYYGLILASSHMLEKEYAHEKSSDAAVPSKKTLAQLKRLGLEKLGDIVRSRSVDDQHWASSRSELIAAKELLNRFENSQRS</sequence>
<dbReference type="SMART" id="SM00028">
    <property type="entry name" value="TPR"/>
    <property type="match status" value="2"/>
</dbReference>
<dbReference type="InterPro" id="IPR019734">
    <property type="entry name" value="TPR_rpt"/>
</dbReference>
<dbReference type="FunFam" id="1.25.40.10:FF:001208">
    <property type="entry name" value="Tetratricopeptide repeat domain-containing protein"/>
    <property type="match status" value="1"/>
</dbReference>
<keyword evidence="7" id="KW-1185">Reference proteome</keyword>
<dbReference type="InterPro" id="IPR011990">
    <property type="entry name" value="TPR-like_helical_dom_sf"/>
</dbReference>
<dbReference type="EMBL" id="MDYL01000003">
    <property type="protein sequence ID" value="OQD77063.1"/>
    <property type="molecule type" value="Genomic_DNA"/>
</dbReference>
<protein>
    <recommendedName>
        <fullName evidence="4">ER membrane protein complex subunit 2</fullName>
    </recommendedName>
</protein>
<keyword evidence="4" id="KW-0256">Endoplasmic reticulum</keyword>
<dbReference type="Proteomes" id="UP000191522">
    <property type="component" value="Unassembled WGS sequence"/>
</dbReference>
<dbReference type="STRING" id="69771.A0A1V6PJK8"/>
<comment type="similarity">
    <text evidence="4">Belongs to the EMC2 family.</text>
</comment>
<gene>
    <name evidence="6" type="ORF">PENDEC_c003G06098</name>
</gene>
<keyword evidence="1" id="KW-0677">Repeat</keyword>
<dbReference type="SUPFAM" id="SSF48452">
    <property type="entry name" value="TPR-like"/>
    <property type="match status" value="1"/>
</dbReference>
<comment type="caution">
    <text evidence="6">The sequence shown here is derived from an EMBL/GenBank/DDBJ whole genome shotgun (WGS) entry which is preliminary data.</text>
</comment>
<dbReference type="PROSITE" id="PS50005">
    <property type="entry name" value="TPR"/>
    <property type="match status" value="1"/>
</dbReference>
<evidence type="ECO:0000313" key="7">
    <source>
        <dbReference type="Proteomes" id="UP000191522"/>
    </source>
</evidence>
<keyword evidence="4" id="KW-0472">Membrane</keyword>
<dbReference type="OrthoDB" id="124397at2759"/>
<reference evidence="7" key="1">
    <citation type="journal article" date="2017" name="Nat. Microbiol.">
        <title>Global analysis of biosynthetic gene clusters reveals vast potential of secondary metabolite production in Penicillium species.</title>
        <authorList>
            <person name="Nielsen J.C."/>
            <person name="Grijseels S."/>
            <person name="Prigent S."/>
            <person name="Ji B."/>
            <person name="Dainat J."/>
            <person name="Nielsen K.F."/>
            <person name="Frisvad J.C."/>
            <person name="Workman M."/>
            <person name="Nielsen J."/>
        </authorList>
    </citation>
    <scope>NUCLEOTIDE SEQUENCE [LARGE SCALE GENOMIC DNA]</scope>
    <source>
        <strain evidence="7">IBT 11843</strain>
    </source>
</reference>
<dbReference type="GO" id="GO:0072546">
    <property type="term" value="C:EMC complex"/>
    <property type="evidence" value="ECO:0007669"/>
    <property type="project" value="UniProtKB-UniRule"/>
</dbReference>
<comment type="subunit">
    <text evidence="4">Component of the ER membrane protein complex (EMC).</text>
</comment>
<dbReference type="Gene3D" id="1.25.40.10">
    <property type="entry name" value="Tetratricopeptide repeat domain"/>
    <property type="match status" value="1"/>
</dbReference>
<name>A0A1V6PJK8_PENDC</name>
<dbReference type="InterPro" id="IPR039856">
    <property type="entry name" value="EMC2-like"/>
</dbReference>
<dbReference type="AlphaFoldDB" id="A0A1V6PJK8"/>
<organism evidence="6 7">
    <name type="scientific">Penicillium decumbens</name>
    <dbReference type="NCBI Taxonomy" id="69771"/>
    <lineage>
        <taxon>Eukaryota</taxon>
        <taxon>Fungi</taxon>
        <taxon>Dikarya</taxon>
        <taxon>Ascomycota</taxon>
        <taxon>Pezizomycotina</taxon>
        <taxon>Eurotiomycetes</taxon>
        <taxon>Eurotiomycetidae</taxon>
        <taxon>Eurotiales</taxon>
        <taxon>Aspergillaceae</taxon>
        <taxon>Penicillium</taxon>
    </lineage>
</organism>